<protein>
    <submittedName>
        <fullName evidence="1">Uncharacterized protein</fullName>
    </submittedName>
</protein>
<dbReference type="OrthoDB" id="3752548at2759"/>
<dbReference type="AlphaFoldDB" id="A0A6A6ZGQ0"/>
<sequence length="76" mass="8533">MSRITRGGTAEASRDPTPLGSSKLGFLPLTEWDEYNSYDEVTPSRLRYSIEWKVAVNNRVVAKDTEQDLVLVPAAY</sequence>
<accession>A0A6A6ZGQ0</accession>
<keyword evidence="2" id="KW-1185">Reference proteome</keyword>
<organism evidence="1 2">
    <name type="scientific">Ophiobolus disseminans</name>
    <dbReference type="NCBI Taxonomy" id="1469910"/>
    <lineage>
        <taxon>Eukaryota</taxon>
        <taxon>Fungi</taxon>
        <taxon>Dikarya</taxon>
        <taxon>Ascomycota</taxon>
        <taxon>Pezizomycotina</taxon>
        <taxon>Dothideomycetes</taxon>
        <taxon>Pleosporomycetidae</taxon>
        <taxon>Pleosporales</taxon>
        <taxon>Pleosporineae</taxon>
        <taxon>Phaeosphaeriaceae</taxon>
        <taxon>Ophiobolus</taxon>
    </lineage>
</organism>
<dbReference type="EMBL" id="MU006245">
    <property type="protein sequence ID" value="KAF2819474.1"/>
    <property type="molecule type" value="Genomic_DNA"/>
</dbReference>
<name>A0A6A6ZGQ0_9PLEO</name>
<gene>
    <name evidence="1" type="ORF">CC86DRAFT_307437</name>
</gene>
<dbReference type="Proteomes" id="UP000799424">
    <property type="component" value="Unassembled WGS sequence"/>
</dbReference>
<evidence type="ECO:0000313" key="1">
    <source>
        <dbReference type="EMBL" id="KAF2819474.1"/>
    </source>
</evidence>
<feature type="non-terminal residue" evidence="1">
    <location>
        <position position="76"/>
    </location>
</feature>
<evidence type="ECO:0000313" key="2">
    <source>
        <dbReference type="Proteomes" id="UP000799424"/>
    </source>
</evidence>
<proteinExistence type="predicted"/>
<reference evidence="1" key="1">
    <citation type="journal article" date="2020" name="Stud. Mycol.">
        <title>101 Dothideomycetes genomes: a test case for predicting lifestyles and emergence of pathogens.</title>
        <authorList>
            <person name="Haridas S."/>
            <person name="Albert R."/>
            <person name="Binder M."/>
            <person name="Bloem J."/>
            <person name="Labutti K."/>
            <person name="Salamov A."/>
            <person name="Andreopoulos B."/>
            <person name="Baker S."/>
            <person name="Barry K."/>
            <person name="Bills G."/>
            <person name="Bluhm B."/>
            <person name="Cannon C."/>
            <person name="Castanera R."/>
            <person name="Culley D."/>
            <person name="Daum C."/>
            <person name="Ezra D."/>
            <person name="Gonzalez J."/>
            <person name="Henrissat B."/>
            <person name="Kuo A."/>
            <person name="Liang C."/>
            <person name="Lipzen A."/>
            <person name="Lutzoni F."/>
            <person name="Magnuson J."/>
            <person name="Mondo S."/>
            <person name="Nolan M."/>
            <person name="Ohm R."/>
            <person name="Pangilinan J."/>
            <person name="Park H.-J."/>
            <person name="Ramirez L."/>
            <person name="Alfaro M."/>
            <person name="Sun H."/>
            <person name="Tritt A."/>
            <person name="Yoshinaga Y."/>
            <person name="Zwiers L.-H."/>
            <person name="Turgeon B."/>
            <person name="Goodwin S."/>
            <person name="Spatafora J."/>
            <person name="Crous P."/>
            <person name="Grigoriev I."/>
        </authorList>
    </citation>
    <scope>NUCLEOTIDE SEQUENCE</scope>
    <source>
        <strain evidence="1">CBS 113818</strain>
    </source>
</reference>